<keyword evidence="1" id="KW-0732">Signal</keyword>
<dbReference type="AlphaFoldDB" id="A0A6M4GTA9"/>
<sequence length="318" mass="34524">MLYRTMMIAALALSGAAAAQDAQTWLGAQGLEAVEIKPFQDLEIVVAKSAGAKEQRLVIIQKGKPVFQTTPKENEGAAKWAIHSMGNDLDGDGQPDLHVSSFSGGAHCCTTHYIVKLKPKVSKLAVYPANNVGGGDFLEVPGRKTPIMVTADDSSAYGFAPYANSYFPAVILEVSPKGRFQFAQDLMRSKLPGQPPPVCAQPAATNNPWLKERCGEYTSARRNARVAEIKTKLAEIKQGRSADQLKWDDYYATGVLAAVSAEMNRYAYTGHAAAALNWLETLWPGNDAVKLKMLNTLRTAWTKSVFAEDLKGLAADYR</sequence>
<protein>
    <recommendedName>
        <fullName evidence="4">VCBS repeat protein</fullName>
    </recommendedName>
</protein>
<feature type="chain" id="PRO_5026662880" description="VCBS repeat protein" evidence="1">
    <location>
        <begin position="20"/>
        <end position="318"/>
    </location>
</feature>
<evidence type="ECO:0000313" key="3">
    <source>
        <dbReference type="Proteomes" id="UP000501534"/>
    </source>
</evidence>
<dbReference type="KEGG" id="uru:DSM104443_01150"/>
<dbReference type="RefSeq" id="WP_171090358.1">
    <property type="nucleotide sequence ID" value="NZ_CP053069.1"/>
</dbReference>
<name>A0A6M4GTA9_9PROT</name>
<dbReference type="Proteomes" id="UP000501534">
    <property type="component" value="Chromosome"/>
</dbReference>
<evidence type="ECO:0000256" key="1">
    <source>
        <dbReference type="SAM" id="SignalP"/>
    </source>
</evidence>
<organism evidence="2 3">
    <name type="scientific">Usitatibacter rugosus</name>
    <dbReference type="NCBI Taxonomy" id="2732067"/>
    <lineage>
        <taxon>Bacteria</taxon>
        <taxon>Pseudomonadati</taxon>
        <taxon>Pseudomonadota</taxon>
        <taxon>Betaproteobacteria</taxon>
        <taxon>Nitrosomonadales</taxon>
        <taxon>Usitatibacteraceae</taxon>
        <taxon>Usitatibacter</taxon>
    </lineage>
</organism>
<accession>A0A6M4GTA9</accession>
<feature type="signal peptide" evidence="1">
    <location>
        <begin position="1"/>
        <end position="19"/>
    </location>
</feature>
<keyword evidence="3" id="KW-1185">Reference proteome</keyword>
<gene>
    <name evidence="2" type="ORF">DSM104443_01150</name>
</gene>
<proteinExistence type="predicted"/>
<evidence type="ECO:0000313" key="2">
    <source>
        <dbReference type="EMBL" id="QJR10098.1"/>
    </source>
</evidence>
<dbReference type="EMBL" id="CP053069">
    <property type="protein sequence ID" value="QJR10098.1"/>
    <property type="molecule type" value="Genomic_DNA"/>
</dbReference>
<evidence type="ECO:0008006" key="4">
    <source>
        <dbReference type="Google" id="ProtNLM"/>
    </source>
</evidence>
<reference evidence="2 3" key="1">
    <citation type="submission" date="2020-04" db="EMBL/GenBank/DDBJ databases">
        <title>Usitatibacter rugosus gen. nov., sp. nov. and Usitatibacter palustris sp. nov., novel members of Usitatibacteraceae fam. nov. within the order Nitrosomonadales isolated from soil.</title>
        <authorList>
            <person name="Huber K.J."/>
            <person name="Neumann-Schaal M."/>
            <person name="Geppert A."/>
            <person name="Luckner M."/>
            <person name="Wanner G."/>
            <person name="Overmann J."/>
        </authorList>
    </citation>
    <scope>NUCLEOTIDE SEQUENCE [LARGE SCALE GENOMIC DNA]</scope>
    <source>
        <strain evidence="2 3">0125_3</strain>
    </source>
</reference>